<protein>
    <submittedName>
        <fullName evidence="1">Uncharacterized protein</fullName>
    </submittedName>
</protein>
<name>A0A133U569_9EURY</name>
<sequence>MGDEGLPPVMEEKVRKRIDFYIEHPGYFGMVLKELDLPVRAETVLSLVFGEVLAELRKNCLSLCERSPPGREERTVASMIGERSGEILGAVLDAEE</sequence>
<dbReference type="AlphaFoldDB" id="A0A133U569"/>
<dbReference type="EMBL" id="LHXJ01000084">
    <property type="protein sequence ID" value="KXA89329.1"/>
    <property type="molecule type" value="Genomic_DNA"/>
</dbReference>
<keyword evidence="2" id="KW-1185">Reference proteome</keyword>
<evidence type="ECO:0000313" key="2">
    <source>
        <dbReference type="Proteomes" id="UP000070163"/>
    </source>
</evidence>
<gene>
    <name evidence="1" type="ORF">AKJ57_05465</name>
</gene>
<proteinExistence type="predicted"/>
<reference evidence="1 2" key="1">
    <citation type="journal article" date="2016" name="Sci. Rep.">
        <title>Metabolic traits of an uncultured archaeal lineage -MSBL1- from brine pools of the Red Sea.</title>
        <authorList>
            <person name="Mwirichia R."/>
            <person name="Alam I."/>
            <person name="Rashid M."/>
            <person name="Vinu M."/>
            <person name="Ba-Alawi W."/>
            <person name="Anthony Kamau A."/>
            <person name="Kamanda Ngugi D."/>
            <person name="Goker M."/>
            <person name="Klenk H.P."/>
            <person name="Bajic V."/>
            <person name="Stingl U."/>
        </authorList>
    </citation>
    <scope>NUCLEOTIDE SEQUENCE [LARGE SCALE GENOMIC DNA]</scope>
    <source>
        <strain evidence="1">SCGC-AAA259A05</strain>
    </source>
</reference>
<comment type="caution">
    <text evidence="1">The sequence shown here is derived from an EMBL/GenBank/DDBJ whole genome shotgun (WGS) entry which is preliminary data.</text>
</comment>
<evidence type="ECO:0000313" key="1">
    <source>
        <dbReference type="EMBL" id="KXA89329.1"/>
    </source>
</evidence>
<dbReference type="Proteomes" id="UP000070163">
    <property type="component" value="Unassembled WGS sequence"/>
</dbReference>
<organism evidence="1 2">
    <name type="scientific">candidate division MSBL1 archaeon SCGC-AAA259A05</name>
    <dbReference type="NCBI Taxonomy" id="1698259"/>
    <lineage>
        <taxon>Archaea</taxon>
        <taxon>Methanobacteriati</taxon>
        <taxon>Methanobacteriota</taxon>
        <taxon>candidate division MSBL1</taxon>
    </lineage>
</organism>
<accession>A0A133U569</accession>